<accession>A0ABY9E440</accession>
<dbReference type="EC" id="2.7.7.7" evidence="2"/>
<dbReference type="InterPro" id="IPR013520">
    <property type="entry name" value="Ribonucl_H"/>
</dbReference>
<sequence length="215" mass="24264">MIYDWVFAVHEHVAFTAFDTETTGLKAEEDRIIEIGAVKFDQKGIIARFSTLIFPDRAIPPDVSKINHITDDMLVNKPRFCEIVLDFSRFIKGTVLVAHNANFDVEFLNAELSLCKKQPLSHKVVDTYAMAQAVFPGLGRHQYRLQNLALQFGLTVHAAHRAEDDARVCMELFTTMIAHHAKQNGHCVNHAQSPTIKKLIQEIQASSTDCSQELF</sequence>
<dbReference type="PANTHER" id="PTHR30231">
    <property type="entry name" value="DNA POLYMERASE III SUBUNIT EPSILON"/>
    <property type="match status" value="1"/>
</dbReference>
<keyword evidence="2" id="KW-0239">DNA-directed DNA polymerase</keyword>
<name>A0ABY9E440_9SPIR</name>
<protein>
    <submittedName>
        <fullName evidence="2">DNA-directed DNA polymerase III epsilon subunit</fullName>
        <ecNumber evidence="2">2.7.7.7</ecNumber>
    </submittedName>
</protein>
<dbReference type="SMART" id="SM00479">
    <property type="entry name" value="EXOIII"/>
    <property type="match status" value="1"/>
</dbReference>
<dbReference type="InterPro" id="IPR036397">
    <property type="entry name" value="RNaseH_sf"/>
</dbReference>
<dbReference type="SUPFAM" id="SSF53098">
    <property type="entry name" value="Ribonuclease H-like"/>
    <property type="match status" value="1"/>
</dbReference>
<dbReference type="RefSeq" id="WP_013945262.1">
    <property type="nucleotide sequence ID" value="NZ_CP097901.1"/>
</dbReference>
<feature type="domain" description="Exonuclease" evidence="1">
    <location>
        <begin position="14"/>
        <end position="182"/>
    </location>
</feature>
<dbReference type="NCBIfam" id="TIGR00573">
    <property type="entry name" value="dnaq"/>
    <property type="match status" value="1"/>
</dbReference>
<keyword evidence="3" id="KW-1185">Reference proteome</keyword>
<dbReference type="GO" id="GO:0003887">
    <property type="term" value="F:DNA-directed DNA polymerase activity"/>
    <property type="evidence" value="ECO:0007669"/>
    <property type="project" value="UniProtKB-KW"/>
</dbReference>
<dbReference type="InterPro" id="IPR012337">
    <property type="entry name" value="RNaseH-like_sf"/>
</dbReference>
<dbReference type="PANTHER" id="PTHR30231:SF41">
    <property type="entry name" value="DNA POLYMERASE III SUBUNIT EPSILON"/>
    <property type="match status" value="1"/>
</dbReference>
<keyword evidence="2" id="KW-0808">Transferase</keyword>
<evidence type="ECO:0000313" key="2">
    <source>
        <dbReference type="EMBL" id="WKC72504.1"/>
    </source>
</evidence>
<dbReference type="Proteomes" id="UP001321460">
    <property type="component" value="Chromosome"/>
</dbReference>
<dbReference type="CDD" id="cd06127">
    <property type="entry name" value="DEDDh"/>
    <property type="match status" value="1"/>
</dbReference>
<dbReference type="Pfam" id="PF00929">
    <property type="entry name" value="RNase_T"/>
    <property type="match status" value="1"/>
</dbReference>
<evidence type="ECO:0000313" key="3">
    <source>
        <dbReference type="Proteomes" id="UP001321460"/>
    </source>
</evidence>
<keyword evidence="2" id="KW-0548">Nucleotidyltransferase</keyword>
<evidence type="ECO:0000259" key="1">
    <source>
        <dbReference type="SMART" id="SM00479"/>
    </source>
</evidence>
<gene>
    <name evidence="2" type="primary">dnaQ</name>
    <name evidence="2" type="ORF">TPLL2_0643</name>
</gene>
<organism evidence="2 3">
    <name type="scientific">Treponema paraluiscuniculi</name>
    <dbReference type="NCBI Taxonomy" id="53435"/>
    <lineage>
        <taxon>Bacteria</taxon>
        <taxon>Pseudomonadati</taxon>
        <taxon>Spirochaetota</taxon>
        <taxon>Spirochaetia</taxon>
        <taxon>Spirochaetales</taxon>
        <taxon>Treponemataceae</taxon>
        <taxon>Treponema</taxon>
    </lineage>
</organism>
<proteinExistence type="predicted"/>
<dbReference type="EMBL" id="CP097901">
    <property type="protein sequence ID" value="WKC72504.1"/>
    <property type="molecule type" value="Genomic_DNA"/>
</dbReference>
<dbReference type="InterPro" id="IPR006054">
    <property type="entry name" value="DnaQ"/>
</dbReference>
<dbReference type="Gene3D" id="3.30.420.10">
    <property type="entry name" value="Ribonuclease H-like superfamily/Ribonuclease H"/>
    <property type="match status" value="1"/>
</dbReference>
<reference evidence="2 3" key="1">
    <citation type="submission" date="2022-05" db="EMBL/GenBank/DDBJ databases">
        <title>Treponema leporis L2 test.</title>
        <authorList>
            <person name="Cejkova D."/>
        </authorList>
    </citation>
    <scope>NUCLEOTIDE SEQUENCE [LARGE SCALE GENOMIC DNA]</scope>
    <source>
        <strain evidence="2 3">L2</strain>
    </source>
</reference>